<gene>
    <name evidence="1" type="ORF">NST17_06985</name>
</gene>
<name>A0ABU9JY00_9BACI</name>
<dbReference type="Proteomes" id="UP001459714">
    <property type="component" value="Unassembled WGS sequence"/>
</dbReference>
<proteinExistence type="predicted"/>
<organism evidence="1 2">
    <name type="scientific">Caldifermentibacillus hisashii</name>
    <dbReference type="NCBI Taxonomy" id="996558"/>
    <lineage>
        <taxon>Bacteria</taxon>
        <taxon>Bacillati</taxon>
        <taxon>Bacillota</taxon>
        <taxon>Bacilli</taxon>
        <taxon>Bacillales</taxon>
        <taxon>Bacillaceae</taxon>
        <taxon>Caldifermentibacillus</taxon>
    </lineage>
</organism>
<reference evidence="1 2" key="1">
    <citation type="submission" date="2024-03" db="EMBL/GenBank/DDBJ databases">
        <title>Bacilli Hybrid Assemblies.</title>
        <authorList>
            <person name="Kovac J."/>
        </authorList>
    </citation>
    <scope>NUCLEOTIDE SEQUENCE [LARGE SCALE GENOMIC DNA]</scope>
    <source>
        <strain evidence="1 2">FSL M8-0022</strain>
    </source>
</reference>
<dbReference type="EMBL" id="JBBYAK010000001">
    <property type="protein sequence ID" value="MEL3956941.1"/>
    <property type="molecule type" value="Genomic_DNA"/>
</dbReference>
<accession>A0ABU9JY00</accession>
<dbReference type="RefSeq" id="WP_216406823.1">
    <property type="nucleotide sequence ID" value="NZ_JAHLOO010000013.1"/>
</dbReference>
<evidence type="ECO:0000313" key="1">
    <source>
        <dbReference type="EMBL" id="MEL3956941.1"/>
    </source>
</evidence>
<sequence>MGGKRTVGDIKGNSFGSNTNIQGDYVSQSNIKQKTEIQSALNDLEQKIKLISDEKSKEDVSLYFDMLLKYIEENKPTKIEKCLTKIKEIIGVTASMLTIASKFGVTL</sequence>
<evidence type="ECO:0000313" key="2">
    <source>
        <dbReference type="Proteomes" id="UP001459714"/>
    </source>
</evidence>
<comment type="caution">
    <text evidence="1">The sequence shown here is derived from an EMBL/GenBank/DDBJ whole genome shotgun (WGS) entry which is preliminary data.</text>
</comment>
<protein>
    <submittedName>
        <fullName evidence="1">Uncharacterized protein</fullName>
    </submittedName>
</protein>
<keyword evidence="2" id="KW-1185">Reference proteome</keyword>